<evidence type="ECO:0000259" key="3">
    <source>
        <dbReference type="PROSITE" id="PS50994"/>
    </source>
</evidence>
<feature type="domain" description="Integrase catalytic" evidence="3">
    <location>
        <begin position="294"/>
        <end position="462"/>
    </location>
</feature>
<dbReference type="GO" id="GO:0003676">
    <property type="term" value="F:nucleic acid binding"/>
    <property type="evidence" value="ECO:0007669"/>
    <property type="project" value="InterPro"/>
</dbReference>
<dbReference type="GO" id="GO:0008233">
    <property type="term" value="F:peptidase activity"/>
    <property type="evidence" value="ECO:0007669"/>
    <property type="project" value="UniProtKB-KW"/>
</dbReference>
<dbReference type="AlphaFoldDB" id="A0AAP0AU33"/>
<keyword evidence="5" id="KW-1185">Reference proteome</keyword>
<dbReference type="Pfam" id="PF25597">
    <property type="entry name" value="SH3_retrovirus"/>
    <property type="match status" value="1"/>
</dbReference>
<keyword evidence="1" id="KW-0645">Protease</keyword>
<feature type="compositionally biased region" description="Basic residues" evidence="2">
    <location>
        <begin position="64"/>
        <end position="80"/>
    </location>
</feature>
<proteinExistence type="predicted"/>
<dbReference type="EMBL" id="JBBWWQ010000021">
    <property type="protein sequence ID" value="KAK8914559.1"/>
    <property type="molecule type" value="Genomic_DNA"/>
</dbReference>
<evidence type="ECO:0000256" key="2">
    <source>
        <dbReference type="SAM" id="MobiDB-lite"/>
    </source>
</evidence>
<dbReference type="Pfam" id="PF22936">
    <property type="entry name" value="Pol_BBD"/>
    <property type="match status" value="1"/>
</dbReference>
<dbReference type="InterPro" id="IPR054722">
    <property type="entry name" value="PolX-like_BBD"/>
</dbReference>
<comment type="caution">
    <text evidence="4">The sequence shown here is derived from an EMBL/GenBank/DDBJ whole genome shotgun (WGS) entry which is preliminary data.</text>
</comment>
<dbReference type="Pfam" id="PF00665">
    <property type="entry name" value="rve"/>
    <property type="match status" value="1"/>
</dbReference>
<dbReference type="PANTHER" id="PTHR42648:SF28">
    <property type="entry name" value="TRANSPOSON-ENCODED PROTEIN WITH RIBONUCLEASE H-LIKE AND RETROVIRUS ZINC FINGER-LIKE DOMAINS"/>
    <property type="match status" value="1"/>
</dbReference>
<dbReference type="PROSITE" id="PS50994">
    <property type="entry name" value="INTEGRASE"/>
    <property type="match status" value="1"/>
</dbReference>
<dbReference type="InterPro" id="IPR039537">
    <property type="entry name" value="Retrotran_Ty1/copia-like"/>
</dbReference>
<evidence type="ECO:0000313" key="4">
    <source>
        <dbReference type="EMBL" id="KAK8914559.1"/>
    </source>
</evidence>
<name>A0AAP0AU33_9ASPA</name>
<accession>A0AAP0AU33</accession>
<protein>
    <recommendedName>
        <fullName evidence="3">Integrase catalytic domain-containing protein</fullName>
    </recommendedName>
</protein>
<dbReference type="Gene3D" id="3.30.420.10">
    <property type="entry name" value="Ribonuclease H-like superfamily/Ribonuclease H"/>
    <property type="match status" value="1"/>
</dbReference>
<dbReference type="PANTHER" id="PTHR42648">
    <property type="entry name" value="TRANSPOSASE, PUTATIVE-RELATED"/>
    <property type="match status" value="1"/>
</dbReference>
<keyword evidence="1" id="KW-0378">Hydrolase</keyword>
<evidence type="ECO:0000313" key="5">
    <source>
        <dbReference type="Proteomes" id="UP001418222"/>
    </source>
</evidence>
<dbReference type="GO" id="GO:0015074">
    <property type="term" value="P:DNA integration"/>
    <property type="evidence" value="ECO:0007669"/>
    <property type="project" value="InterPro"/>
</dbReference>
<evidence type="ECO:0000256" key="1">
    <source>
        <dbReference type="ARBA" id="ARBA00022670"/>
    </source>
</evidence>
<feature type="region of interest" description="Disordered" evidence="2">
    <location>
        <begin position="48"/>
        <end position="92"/>
    </location>
</feature>
<feature type="compositionally biased region" description="Basic and acidic residues" evidence="2">
    <location>
        <begin position="50"/>
        <end position="59"/>
    </location>
</feature>
<sequence length="850" mass="98565">MLAIKTYKTLILNSLTDEYENFTMSLIHGKEVLKYSEVSTTLLNHKFRRRDKESSKAESAKALVSHRGRSEKKKNWHKKNNNGTQKRDKSCGRSLGRNQCAFCLETCHWKKDCLKLKDKNKGLSLEAETHITQEITSGGESDVSLSVTPQYLLTDDSYWILDTGATYHICHNQEWLCTYKSLDTGVFVMGNDQTYHTIGFESILVRMHGRAVGELTDVRHVPYIRKNLPSVGALKAKGYKYIMAYEIDSCCKGFPPNSFKARIDMIKGAKNCKLDFCGHCVIGKKTRVFIGTAVHNTKGILNYFHTDVCGPTKTKSFIRRQYFVSFIDDYSKYVWVYTMKSKNEVLEIFVIWKKWIENQTDKEIRYIRSDNEDEYTSKAFLQEYQRSDIEHHFTVRETPQQNGVSERMNRTLVEKVRCMLSNAELGRIFWAETIDYACHLMNRFLFAVIGKKTPKEMWLGHPARDYVHIKVFGCPAYYHVKNDKLELQAKKTIFIGFRRGVKCYKLYDQTERKIVISRDVTFDETSLLKPRDSEQAESSKSITTTIQNKEFDVTPFVPLVPPTSDEVDDETAYEISGRKTIECKSVYAKKEGSHGAADVRYTSRLVAKAFAQREEQYGLILEQLDVKTTFFHGDLQEEIYMKQPPEYEAQSDLKYKRSQYDHCAYFKRLDTGEFIYLLSYIDDMLIAASSQSKIDRMKRQLSKQFEMKELGAYIEKVLKRFGIDYTTKAVTLPLTSHFQLSADLCPKDDQERKRMKLVLYASAVDSLMYLMVCIRPYIAQAVGVVSRYMYDPGQGHRQTVKWILRYHKGIVDVGLVYERQQSSALIQTMQVIWIGAGLRSDIYSHWQEVQ</sequence>
<dbReference type="SUPFAM" id="SSF53098">
    <property type="entry name" value="Ribonuclease H-like"/>
    <property type="match status" value="1"/>
</dbReference>
<dbReference type="GO" id="GO:0006508">
    <property type="term" value="P:proteolysis"/>
    <property type="evidence" value="ECO:0007669"/>
    <property type="project" value="UniProtKB-KW"/>
</dbReference>
<dbReference type="InterPro" id="IPR012337">
    <property type="entry name" value="RNaseH-like_sf"/>
</dbReference>
<gene>
    <name evidence="4" type="ORF">KSP39_PZI024198</name>
</gene>
<dbReference type="InterPro" id="IPR036397">
    <property type="entry name" value="RNaseH_sf"/>
</dbReference>
<dbReference type="InterPro" id="IPR001584">
    <property type="entry name" value="Integrase_cat-core"/>
</dbReference>
<reference evidence="4 5" key="1">
    <citation type="journal article" date="2022" name="Nat. Plants">
        <title>Genomes of leafy and leafless Platanthera orchids illuminate the evolution of mycoheterotrophy.</title>
        <authorList>
            <person name="Li M.H."/>
            <person name="Liu K.W."/>
            <person name="Li Z."/>
            <person name="Lu H.C."/>
            <person name="Ye Q.L."/>
            <person name="Zhang D."/>
            <person name="Wang J.Y."/>
            <person name="Li Y.F."/>
            <person name="Zhong Z.M."/>
            <person name="Liu X."/>
            <person name="Yu X."/>
            <person name="Liu D.K."/>
            <person name="Tu X.D."/>
            <person name="Liu B."/>
            <person name="Hao Y."/>
            <person name="Liao X.Y."/>
            <person name="Jiang Y.T."/>
            <person name="Sun W.H."/>
            <person name="Chen J."/>
            <person name="Chen Y.Q."/>
            <person name="Ai Y."/>
            <person name="Zhai J.W."/>
            <person name="Wu S.S."/>
            <person name="Zhou Z."/>
            <person name="Hsiao Y.Y."/>
            <person name="Wu W.L."/>
            <person name="Chen Y.Y."/>
            <person name="Lin Y.F."/>
            <person name="Hsu J.L."/>
            <person name="Li C.Y."/>
            <person name="Wang Z.W."/>
            <person name="Zhao X."/>
            <person name="Zhong W.Y."/>
            <person name="Ma X.K."/>
            <person name="Ma L."/>
            <person name="Huang J."/>
            <person name="Chen G.Z."/>
            <person name="Huang M.Z."/>
            <person name="Huang L."/>
            <person name="Peng D.H."/>
            <person name="Luo Y.B."/>
            <person name="Zou S.Q."/>
            <person name="Chen S.P."/>
            <person name="Lan S."/>
            <person name="Tsai W.C."/>
            <person name="Van de Peer Y."/>
            <person name="Liu Z.J."/>
        </authorList>
    </citation>
    <scope>NUCLEOTIDE SEQUENCE [LARGE SCALE GENOMIC DNA]</scope>
    <source>
        <strain evidence="4">Lor287</strain>
    </source>
</reference>
<dbReference type="InterPro" id="IPR057670">
    <property type="entry name" value="SH3_retrovirus"/>
</dbReference>
<organism evidence="4 5">
    <name type="scientific">Platanthera zijinensis</name>
    <dbReference type="NCBI Taxonomy" id="2320716"/>
    <lineage>
        <taxon>Eukaryota</taxon>
        <taxon>Viridiplantae</taxon>
        <taxon>Streptophyta</taxon>
        <taxon>Embryophyta</taxon>
        <taxon>Tracheophyta</taxon>
        <taxon>Spermatophyta</taxon>
        <taxon>Magnoliopsida</taxon>
        <taxon>Liliopsida</taxon>
        <taxon>Asparagales</taxon>
        <taxon>Orchidaceae</taxon>
        <taxon>Orchidoideae</taxon>
        <taxon>Orchideae</taxon>
        <taxon>Orchidinae</taxon>
        <taxon>Platanthera</taxon>
    </lineage>
</organism>
<dbReference type="Proteomes" id="UP001418222">
    <property type="component" value="Unassembled WGS sequence"/>
</dbReference>